<accession>R7T8Z2</accession>
<dbReference type="OrthoDB" id="2150267at2759"/>
<dbReference type="EMBL" id="KB312101">
    <property type="protein sequence ID" value="ELT87870.1"/>
    <property type="molecule type" value="Genomic_DNA"/>
</dbReference>
<dbReference type="Proteomes" id="UP000014760">
    <property type="component" value="Unassembled WGS sequence"/>
</dbReference>
<keyword evidence="1" id="KW-0732">Signal</keyword>
<protein>
    <recommendedName>
        <fullName evidence="5">Receptor ligand binding region domain-containing protein</fullName>
    </recommendedName>
</protein>
<evidence type="ECO:0000313" key="2">
    <source>
        <dbReference type="EMBL" id="ELT87870.1"/>
    </source>
</evidence>
<evidence type="ECO:0000313" key="4">
    <source>
        <dbReference type="Proteomes" id="UP000014760"/>
    </source>
</evidence>
<gene>
    <name evidence="2" type="ORF">CAPTEDRAFT_196295</name>
</gene>
<organism evidence="2">
    <name type="scientific">Capitella teleta</name>
    <name type="common">Polychaete worm</name>
    <dbReference type="NCBI Taxonomy" id="283909"/>
    <lineage>
        <taxon>Eukaryota</taxon>
        <taxon>Metazoa</taxon>
        <taxon>Spiralia</taxon>
        <taxon>Lophotrochozoa</taxon>
        <taxon>Annelida</taxon>
        <taxon>Polychaeta</taxon>
        <taxon>Sedentaria</taxon>
        <taxon>Scolecida</taxon>
        <taxon>Capitellidae</taxon>
        <taxon>Capitella</taxon>
    </lineage>
</organism>
<evidence type="ECO:0000313" key="3">
    <source>
        <dbReference type="EnsemblMetazoa" id="CapteP196295"/>
    </source>
</evidence>
<dbReference type="Gene3D" id="3.40.50.2300">
    <property type="match status" value="1"/>
</dbReference>
<dbReference type="EMBL" id="AMQN01003539">
    <property type="status" value="NOT_ANNOTATED_CDS"/>
    <property type="molecule type" value="Genomic_DNA"/>
</dbReference>
<proteinExistence type="predicted"/>
<evidence type="ECO:0008006" key="5">
    <source>
        <dbReference type="Google" id="ProtNLM"/>
    </source>
</evidence>
<sequence length="165" mass="18485">MDIGWAVGLLLLLHACCIDTHRLLHKNHRKQILTIAGFFNLSRGNGVVSKESGFRAEGIIPAVRLAVRHINRHPDILPRHKLKVNVSDTQGYNYDITKILTMAKTTYYSHLCKDLSSPHAKLFDQTVTLQSRYLPAVGRFLPPDPGSVVYGVDKDDVMRVAIAMI</sequence>
<name>R7T8Z2_CAPTE</name>
<dbReference type="HOGENOM" id="CLU_1612382_0_0_1"/>
<dbReference type="InterPro" id="IPR028082">
    <property type="entry name" value="Peripla_BP_I"/>
</dbReference>
<dbReference type="SUPFAM" id="SSF53822">
    <property type="entry name" value="Periplasmic binding protein-like I"/>
    <property type="match status" value="1"/>
</dbReference>
<feature type="chain" id="PRO_5008786755" description="Receptor ligand binding region domain-containing protein" evidence="1">
    <location>
        <begin position="21"/>
        <end position="165"/>
    </location>
</feature>
<keyword evidence="4" id="KW-1185">Reference proteome</keyword>
<feature type="signal peptide" evidence="1">
    <location>
        <begin position="1"/>
        <end position="20"/>
    </location>
</feature>
<evidence type="ECO:0000256" key="1">
    <source>
        <dbReference type="SAM" id="SignalP"/>
    </source>
</evidence>
<reference evidence="3" key="3">
    <citation type="submission" date="2015-06" db="UniProtKB">
        <authorList>
            <consortium name="EnsemblMetazoa"/>
        </authorList>
    </citation>
    <scope>IDENTIFICATION</scope>
</reference>
<reference evidence="2 4" key="2">
    <citation type="journal article" date="2013" name="Nature">
        <title>Insights into bilaterian evolution from three spiralian genomes.</title>
        <authorList>
            <person name="Simakov O."/>
            <person name="Marletaz F."/>
            <person name="Cho S.J."/>
            <person name="Edsinger-Gonzales E."/>
            <person name="Havlak P."/>
            <person name="Hellsten U."/>
            <person name="Kuo D.H."/>
            <person name="Larsson T."/>
            <person name="Lv J."/>
            <person name="Arendt D."/>
            <person name="Savage R."/>
            <person name="Osoegawa K."/>
            <person name="de Jong P."/>
            <person name="Grimwood J."/>
            <person name="Chapman J.A."/>
            <person name="Shapiro H."/>
            <person name="Aerts A."/>
            <person name="Otillar R.P."/>
            <person name="Terry A.Y."/>
            <person name="Boore J.L."/>
            <person name="Grigoriev I.V."/>
            <person name="Lindberg D.R."/>
            <person name="Seaver E.C."/>
            <person name="Weisblat D.A."/>
            <person name="Putnam N.H."/>
            <person name="Rokhsar D.S."/>
        </authorList>
    </citation>
    <scope>NUCLEOTIDE SEQUENCE</scope>
    <source>
        <strain evidence="2 4">I ESC-2004</strain>
    </source>
</reference>
<reference evidence="4" key="1">
    <citation type="submission" date="2012-12" db="EMBL/GenBank/DDBJ databases">
        <authorList>
            <person name="Hellsten U."/>
            <person name="Grimwood J."/>
            <person name="Chapman J.A."/>
            <person name="Shapiro H."/>
            <person name="Aerts A."/>
            <person name="Otillar R.P."/>
            <person name="Terry A.Y."/>
            <person name="Boore J.L."/>
            <person name="Simakov O."/>
            <person name="Marletaz F."/>
            <person name="Cho S.-J."/>
            <person name="Edsinger-Gonzales E."/>
            <person name="Havlak P."/>
            <person name="Kuo D.-H."/>
            <person name="Larsson T."/>
            <person name="Lv J."/>
            <person name="Arendt D."/>
            <person name="Savage R."/>
            <person name="Osoegawa K."/>
            <person name="de Jong P."/>
            <person name="Lindberg D.R."/>
            <person name="Seaver E.C."/>
            <person name="Weisblat D.A."/>
            <person name="Putnam N.H."/>
            <person name="Grigoriev I.V."/>
            <person name="Rokhsar D.S."/>
        </authorList>
    </citation>
    <scope>NUCLEOTIDE SEQUENCE</scope>
    <source>
        <strain evidence="4">I ESC-2004</strain>
    </source>
</reference>
<dbReference type="AlphaFoldDB" id="R7T8Z2"/>
<dbReference type="EnsemblMetazoa" id="CapteT196295">
    <property type="protein sequence ID" value="CapteP196295"/>
    <property type="gene ID" value="CapteG196295"/>
</dbReference>